<reference evidence="2 3" key="1">
    <citation type="submission" date="2019-03" db="EMBL/GenBank/DDBJ databases">
        <title>First draft genome of Liparis tanakae, snailfish: a comprehensive survey of snailfish specific genes.</title>
        <authorList>
            <person name="Kim W."/>
            <person name="Song I."/>
            <person name="Jeong J.-H."/>
            <person name="Kim D."/>
            <person name="Kim S."/>
            <person name="Ryu S."/>
            <person name="Song J.Y."/>
            <person name="Lee S.K."/>
        </authorList>
    </citation>
    <scope>NUCLEOTIDE SEQUENCE [LARGE SCALE GENOMIC DNA]</scope>
    <source>
        <tissue evidence="2">Muscle</tissue>
    </source>
</reference>
<evidence type="ECO:0000256" key="1">
    <source>
        <dbReference type="SAM" id="MobiDB-lite"/>
    </source>
</evidence>
<keyword evidence="3" id="KW-1185">Reference proteome</keyword>
<feature type="compositionally biased region" description="Polar residues" evidence="1">
    <location>
        <begin position="47"/>
        <end position="60"/>
    </location>
</feature>
<evidence type="ECO:0000313" key="3">
    <source>
        <dbReference type="Proteomes" id="UP000314294"/>
    </source>
</evidence>
<evidence type="ECO:0000313" key="2">
    <source>
        <dbReference type="EMBL" id="TNN63252.1"/>
    </source>
</evidence>
<feature type="region of interest" description="Disordered" evidence="1">
    <location>
        <begin position="1"/>
        <end position="73"/>
    </location>
</feature>
<proteinExistence type="predicted"/>
<accession>A0A4Z2HEP0</accession>
<name>A0A4Z2HEP0_9TELE</name>
<sequence length="210" mass="22467">MHEEHSEQMGEGSRGEQTRCAARLGRSPRRDVGGVRVRGGQRPLYSSGGSSVLTQHFNTSTEHKGVEDGPEEEGGRIKWSILGFEVCGLRPMVVAGGANGALVGLQELNKAAGTPGRTAFVPGASLKGSTTLAAAFRGTGATEHLTKVVIHHFVFNLLRVEEKGLSDPQLAIHRLVLCPNQLQVTLRLTTCPSSRPESAMIFLPSYITTL</sequence>
<organism evidence="2 3">
    <name type="scientific">Liparis tanakae</name>
    <name type="common">Tanaka's snailfish</name>
    <dbReference type="NCBI Taxonomy" id="230148"/>
    <lineage>
        <taxon>Eukaryota</taxon>
        <taxon>Metazoa</taxon>
        <taxon>Chordata</taxon>
        <taxon>Craniata</taxon>
        <taxon>Vertebrata</taxon>
        <taxon>Euteleostomi</taxon>
        <taxon>Actinopterygii</taxon>
        <taxon>Neopterygii</taxon>
        <taxon>Teleostei</taxon>
        <taxon>Neoteleostei</taxon>
        <taxon>Acanthomorphata</taxon>
        <taxon>Eupercaria</taxon>
        <taxon>Perciformes</taxon>
        <taxon>Cottioidei</taxon>
        <taxon>Cottales</taxon>
        <taxon>Liparidae</taxon>
        <taxon>Liparis</taxon>
    </lineage>
</organism>
<protein>
    <submittedName>
        <fullName evidence="2">Uncharacterized protein</fullName>
    </submittedName>
</protein>
<feature type="compositionally biased region" description="Basic and acidic residues" evidence="1">
    <location>
        <begin position="1"/>
        <end position="17"/>
    </location>
</feature>
<comment type="caution">
    <text evidence="2">The sequence shown here is derived from an EMBL/GenBank/DDBJ whole genome shotgun (WGS) entry which is preliminary data.</text>
</comment>
<dbReference type="EMBL" id="SRLO01000277">
    <property type="protein sequence ID" value="TNN63252.1"/>
    <property type="molecule type" value="Genomic_DNA"/>
</dbReference>
<dbReference type="Proteomes" id="UP000314294">
    <property type="component" value="Unassembled WGS sequence"/>
</dbReference>
<dbReference type="AlphaFoldDB" id="A0A4Z2HEP0"/>
<gene>
    <name evidence="2" type="ORF">EYF80_026503</name>
</gene>